<dbReference type="Proteomes" id="UP000005324">
    <property type="component" value="Unassembled WGS sequence"/>
</dbReference>
<evidence type="ECO:0000313" key="1">
    <source>
        <dbReference type="EMBL" id="EFH09972.1"/>
    </source>
</evidence>
<dbReference type="RefSeq" id="WP_007002841.1">
    <property type="nucleotide sequence ID" value="NZ_GG770777.1"/>
</dbReference>
<dbReference type="AlphaFoldDB" id="D5RRU9"/>
<sequence>MTATRTTAPPSGAAWPGGRDSALDVWRGFALVAIFVNHAGDSVLQRLTPLNFGFSDAAELFVLFAGHAAALAYLPRHRPGGAAVLRRRLLGRLGRLYAAHLG</sequence>
<dbReference type="HOGENOM" id="CLU_2283528_0_0_5"/>
<protein>
    <submittedName>
        <fullName evidence="1">Uncharacterized protein</fullName>
    </submittedName>
</protein>
<dbReference type="InterPro" id="IPR014550">
    <property type="entry name" value="UCP028704_OpgC"/>
</dbReference>
<accession>D5RRU9</accession>
<proteinExistence type="predicted"/>
<name>D5RRU9_9PROT</name>
<dbReference type="PANTHER" id="PTHR38592:SF3">
    <property type="entry name" value="BLL4819 PROTEIN"/>
    <property type="match status" value="1"/>
</dbReference>
<dbReference type="Pfam" id="PF10129">
    <property type="entry name" value="OpgC_C"/>
    <property type="match status" value="1"/>
</dbReference>
<evidence type="ECO:0000313" key="2">
    <source>
        <dbReference type="Proteomes" id="UP000005324"/>
    </source>
</evidence>
<organism evidence="1 2">
    <name type="scientific">Pseudoroseomonas cervicalis ATCC 49957</name>
    <dbReference type="NCBI Taxonomy" id="525371"/>
    <lineage>
        <taxon>Bacteria</taxon>
        <taxon>Pseudomonadati</taxon>
        <taxon>Pseudomonadota</taxon>
        <taxon>Alphaproteobacteria</taxon>
        <taxon>Acetobacterales</taxon>
        <taxon>Roseomonadaceae</taxon>
        <taxon>Roseomonas</taxon>
    </lineage>
</organism>
<feature type="non-terminal residue" evidence="1">
    <location>
        <position position="102"/>
    </location>
</feature>
<dbReference type="EMBL" id="ADVL01000718">
    <property type="protein sequence ID" value="EFH09972.1"/>
    <property type="molecule type" value="Genomic_DNA"/>
</dbReference>
<reference evidence="1 2" key="1">
    <citation type="submission" date="2010-04" db="EMBL/GenBank/DDBJ databases">
        <authorList>
            <person name="Qin X."/>
            <person name="Bachman B."/>
            <person name="Battles P."/>
            <person name="Bell A."/>
            <person name="Bess C."/>
            <person name="Bickham C."/>
            <person name="Chaboub L."/>
            <person name="Chen D."/>
            <person name="Coyle M."/>
            <person name="Deiros D.R."/>
            <person name="Dinh H."/>
            <person name="Forbes L."/>
            <person name="Fowler G."/>
            <person name="Francisco L."/>
            <person name="Fu Q."/>
            <person name="Gubbala S."/>
            <person name="Hale W."/>
            <person name="Han Y."/>
            <person name="Hemphill L."/>
            <person name="Highlander S.K."/>
            <person name="Hirani K."/>
            <person name="Hogues M."/>
            <person name="Jackson L."/>
            <person name="Jakkamsetti A."/>
            <person name="Javaid M."/>
            <person name="Jiang H."/>
            <person name="Korchina V."/>
            <person name="Kovar C."/>
            <person name="Lara F."/>
            <person name="Lee S."/>
            <person name="Mata R."/>
            <person name="Mathew T."/>
            <person name="Moen C."/>
            <person name="Morales K."/>
            <person name="Munidasa M."/>
            <person name="Nazareth L."/>
            <person name="Ngo R."/>
            <person name="Nguyen L."/>
            <person name="Okwuonu G."/>
            <person name="Ongeri F."/>
            <person name="Patil S."/>
            <person name="Petrosino J."/>
            <person name="Pham C."/>
            <person name="Pham P."/>
            <person name="Pu L.-L."/>
            <person name="Puazo M."/>
            <person name="Raj R."/>
            <person name="Reid J."/>
            <person name="Rouhana J."/>
            <person name="Saada N."/>
            <person name="Shang Y."/>
            <person name="Simmons D."/>
            <person name="Thornton R."/>
            <person name="Warren J."/>
            <person name="Weissenberger G."/>
            <person name="Zhang J."/>
            <person name="Zhang L."/>
            <person name="Zhou C."/>
            <person name="Zhu D."/>
            <person name="Muzny D."/>
            <person name="Worley K."/>
            <person name="Gibbs R."/>
        </authorList>
    </citation>
    <scope>NUCLEOTIDE SEQUENCE [LARGE SCALE GENOMIC DNA]</scope>
    <source>
        <strain evidence="1 2">ATCC 49957</strain>
    </source>
</reference>
<gene>
    <name evidence="1" type="ORF">HMPREF0731_3811</name>
</gene>
<dbReference type="PANTHER" id="PTHR38592">
    <property type="entry name" value="BLL4819 PROTEIN"/>
    <property type="match status" value="1"/>
</dbReference>
<keyword evidence="2" id="KW-1185">Reference proteome</keyword>
<comment type="caution">
    <text evidence="1">The sequence shown here is derived from an EMBL/GenBank/DDBJ whole genome shotgun (WGS) entry which is preliminary data.</text>
</comment>